<keyword evidence="1" id="KW-0675">Receptor</keyword>
<organism evidence="1 2">
    <name type="scientific">Cinnamomum micranthum f. kanehirae</name>
    <dbReference type="NCBI Taxonomy" id="337451"/>
    <lineage>
        <taxon>Eukaryota</taxon>
        <taxon>Viridiplantae</taxon>
        <taxon>Streptophyta</taxon>
        <taxon>Embryophyta</taxon>
        <taxon>Tracheophyta</taxon>
        <taxon>Spermatophyta</taxon>
        <taxon>Magnoliopsida</taxon>
        <taxon>Magnoliidae</taxon>
        <taxon>Laurales</taxon>
        <taxon>Lauraceae</taxon>
        <taxon>Cinnamomum</taxon>
    </lineage>
</organism>
<evidence type="ECO:0000313" key="2">
    <source>
        <dbReference type="Proteomes" id="UP000283530"/>
    </source>
</evidence>
<dbReference type="OrthoDB" id="676979at2759"/>
<keyword evidence="2" id="KW-1185">Reference proteome</keyword>
<keyword evidence="1" id="KW-0418">Kinase</keyword>
<gene>
    <name evidence="1" type="ORF">CKAN_01766400</name>
</gene>
<dbReference type="STRING" id="337451.A0A443PCY3"/>
<proteinExistence type="predicted"/>
<sequence>MLDVEVIGQVNGRRNLERHAFRTAFFGISYQVVRGLGEQAAVGRVVQMISLLKMKKLLLGSPSVTLLSICFWCVVNLLRLVELSQAQNATNRTTDPSEVSALNSIFQKWGVSAPLSTWNTTGDPCTGTAVNSQSIGSDSFNPAIKCLCNFNNGTTCHITQMPYQGLANQEGKDPINLKKRSGNECALNFKDRPNESNTGIVAHPAKLRLRGPSQVKQGHTSGNNTIQCLIVLGSWYAPSNLEISY</sequence>
<dbReference type="EMBL" id="QPKB01000007">
    <property type="protein sequence ID" value="RWR88637.1"/>
    <property type="molecule type" value="Genomic_DNA"/>
</dbReference>
<name>A0A443PCY3_9MAGN</name>
<dbReference type="GO" id="GO:0016301">
    <property type="term" value="F:kinase activity"/>
    <property type="evidence" value="ECO:0007669"/>
    <property type="project" value="UniProtKB-KW"/>
</dbReference>
<dbReference type="AlphaFoldDB" id="A0A443PCY3"/>
<keyword evidence="1" id="KW-0808">Transferase</keyword>
<dbReference type="Proteomes" id="UP000283530">
    <property type="component" value="Unassembled WGS sequence"/>
</dbReference>
<accession>A0A443PCY3</accession>
<reference evidence="1 2" key="1">
    <citation type="journal article" date="2019" name="Nat. Plants">
        <title>Stout camphor tree genome fills gaps in understanding of flowering plant genome evolution.</title>
        <authorList>
            <person name="Chaw S.M."/>
            <person name="Liu Y.C."/>
            <person name="Wu Y.W."/>
            <person name="Wang H.Y."/>
            <person name="Lin C.I."/>
            <person name="Wu C.S."/>
            <person name="Ke H.M."/>
            <person name="Chang L.Y."/>
            <person name="Hsu C.Y."/>
            <person name="Yang H.T."/>
            <person name="Sudianto E."/>
            <person name="Hsu M.H."/>
            <person name="Wu K.P."/>
            <person name="Wang L.N."/>
            <person name="Leebens-Mack J.H."/>
            <person name="Tsai I.J."/>
        </authorList>
    </citation>
    <scope>NUCLEOTIDE SEQUENCE [LARGE SCALE GENOMIC DNA]</scope>
    <source>
        <strain evidence="2">cv. Chaw 1501</strain>
        <tissue evidence="1">Young leaves</tissue>
    </source>
</reference>
<evidence type="ECO:0000313" key="1">
    <source>
        <dbReference type="EMBL" id="RWR88637.1"/>
    </source>
</evidence>
<comment type="caution">
    <text evidence="1">The sequence shown here is derived from an EMBL/GenBank/DDBJ whole genome shotgun (WGS) entry which is preliminary data.</text>
</comment>
<protein>
    <submittedName>
        <fullName evidence="1">Putative LRR receptor-like serine/threonine-protein kinase isoform X1</fullName>
    </submittedName>
</protein>